<sequence length="258" mass="29380">MLILSTGGGNDYIGAYSIAKLIRKHYPEVDLVFASSINIEGEYKPLMKINDYLFTIDDFLPACDFEIEHHGIRLIAQGIKNEKMNLPYFVAINKNESEKGKLAYQKLFDEVMPDCVFTLDNGGDSITGGLDGVNGFDQTNLKTLLDMGKKIHHLVIGPGCDGESSVEDFDKYIEMHIENFRGIFNIGEAVELIYNNVKHNPEVMLQMDHRWSTMRIIFEADQTIKEGFGDELFTIPRHNKDQKIPFNILRSVLVFCYN</sequence>
<reference evidence="1" key="1">
    <citation type="journal article" date="2014" name="Genome Biol. Evol.">
        <title>Pangenome evidence for extensive interdomain horizontal transfer affecting lineage core and shell genes in uncultured planktonic thaumarchaeota and euryarchaeota.</title>
        <authorList>
            <person name="Deschamps P."/>
            <person name="Zivanovic Y."/>
            <person name="Moreira D."/>
            <person name="Rodriguez-Valera F."/>
            <person name="Lopez-Garcia P."/>
        </authorList>
    </citation>
    <scope>NUCLEOTIDE SEQUENCE</scope>
</reference>
<proteinExistence type="predicted"/>
<accession>A0A075H0X2</accession>
<evidence type="ECO:0000313" key="1">
    <source>
        <dbReference type="EMBL" id="AIF08182.1"/>
    </source>
</evidence>
<protein>
    <submittedName>
        <fullName evidence="1">Uncharacterized protein</fullName>
    </submittedName>
</protein>
<dbReference type="AlphaFoldDB" id="A0A075H0X2"/>
<organism evidence="1">
    <name type="scientific">uncultured marine group II/III euryarchaeote KM3_27_D07</name>
    <dbReference type="NCBI Taxonomy" id="1456429"/>
    <lineage>
        <taxon>Archaea</taxon>
        <taxon>Methanobacteriati</taxon>
        <taxon>Methanobacteriota</taxon>
        <taxon>environmental samples</taxon>
    </lineage>
</organism>
<name>A0A075H0X2_9EURY</name>
<dbReference type="EMBL" id="KF900823">
    <property type="protein sequence ID" value="AIF08182.1"/>
    <property type="molecule type" value="Genomic_DNA"/>
</dbReference>